<reference evidence="5 6" key="1">
    <citation type="submission" date="2021-08" db="EMBL/GenBank/DDBJ databases">
        <title>Draft Genome Sequence of Phanerochaete sordida strain YK-624.</title>
        <authorList>
            <person name="Mori T."/>
            <person name="Dohra H."/>
            <person name="Suzuki T."/>
            <person name="Kawagishi H."/>
            <person name="Hirai H."/>
        </authorList>
    </citation>
    <scope>NUCLEOTIDE SEQUENCE [LARGE SCALE GENOMIC DNA]</scope>
    <source>
        <strain evidence="5 6">YK-624</strain>
    </source>
</reference>
<feature type="compositionally biased region" description="Acidic residues" evidence="3">
    <location>
        <begin position="402"/>
        <end position="416"/>
    </location>
</feature>
<evidence type="ECO:0000256" key="3">
    <source>
        <dbReference type="SAM" id="MobiDB-lite"/>
    </source>
</evidence>
<evidence type="ECO:0000259" key="4">
    <source>
        <dbReference type="PROSITE" id="PS50011"/>
    </source>
</evidence>
<protein>
    <submittedName>
        <fullName evidence="5">Pkinase-domain-containing protein</fullName>
    </submittedName>
</protein>
<dbReference type="Gene3D" id="1.10.510.10">
    <property type="entry name" value="Transferase(Phosphotransferase) domain 1"/>
    <property type="match status" value="1"/>
</dbReference>
<dbReference type="GO" id="GO:0004672">
    <property type="term" value="F:protein kinase activity"/>
    <property type="evidence" value="ECO:0007669"/>
    <property type="project" value="InterPro"/>
</dbReference>
<keyword evidence="6" id="KW-1185">Reference proteome</keyword>
<feature type="domain" description="Protein kinase" evidence="4">
    <location>
        <begin position="23"/>
        <end position="342"/>
    </location>
</feature>
<dbReference type="FunFam" id="1.10.510.10:FF:000571">
    <property type="entry name" value="Maternal embryonic leucine zipper kinase"/>
    <property type="match status" value="1"/>
</dbReference>
<dbReference type="EMBL" id="BPQB01000007">
    <property type="protein sequence ID" value="GJE87896.1"/>
    <property type="molecule type" value="Genomic_DNA"/>
</dbReference>
<dbReference type="InterPro" id="IPR000719">
    <property type="entry name" value="Prot_kinase_dom"/>
</dbReference>
<dbReference type="InterPro" id="IPR008271">
    <property type="entry name" value="Ser/Thr_kinase_AS"/>
</dbReference>
<evidence type="ECO:0000313" key="5">
    <source>
        <dbReference type="EMBL" id="GJE87896.1"/>
    </source>
</evidence>
<dbReference type="CDD" id="cd05117">
    <property type="entry name" value="STKc_CAMK"/>
    <property type="match status" value="1"/>
</dbReference>
<evidence type="ECO:0000313" key="6">
    <source>
        <dbReference type="Proteomes" id="UP000703269"/>
    </source>
</evidence>
<dbReference type="Proteomes" id="UP000703269">
    <property type="component" value="Unassembled WGS sequence"/>
</dbReference>
<feature type="compositionally biased region" description="Low complexity" evidence="3">
    <location>
        <begin position="381"/>
        <end position="395"/>
    </location>
</feature>
<dbReference type="Pfam" id="PF00069">
    <property type="entry name" value="Pkinase"/>
    <property type="match status" value="1"/>
</dbReference>
<accession>A0A9P3LA18</accession>
<keyword evidence="1" id="KW-0547">Nucleotide-binding</keyword>
<dbReference type="Gene3D" id="3.30.200.20">
    <property type="entry name" value="Phosphorylase Kinase, domain 1"/>
    <property type="match status" value="1"/>
</dbReference>
<dbReference type="PANTHER" id="PTHR24347">
    <property type="entry name" value="SERINE/THREONINE-PROTEIN KINASE"/>
    <property type="match status" value="1"/>
</dbReference>
<dbReference type="SUPFAM" id="SSF56112">
    <property type="entry name" value="Protein kinase-like (PK-like)"/>
    <property type="match status" value="1"/>
</dbReference>
<dbReference type="InterPro" id="IPR011009">
    <property type="entry name" value="Kinase-like_dom_sf"/>
</dbReference>
<feature type="region of interest" description="Disordered" evidence="3">
    <location>
        <begin position="54"/>
        <end position="103"/>
    </location>
</feature>
<evidence type="ECO:0000256" key="2">
    <source>
        <dbReference type="ARBA" id="ARBA00022840"/>
    </source>
</evidence>
<feature type="compositionally biased region" description="Polar residues" evidence="3">
    <location>
        <begin position="63"/>
        <end position="94"/>
    </location>
</feature>
<proteinExistence type="predicted"/>
<comment type="caution">
    <text evidence="5">The sequence shown here is derived from an EMBL/GenBank/DDBJ whole genome shotgun (WGS) entry which is preliminary data.</text>
</comment>
<dbReference type="PROSITE" id="PS50011">
    <property type="entry name" value="PROTEIN_KINASE_DOM"/>
    <property type="match status" value="1"/>
</dbReference>
<name>A0A9P3LA18_9APHY</name>
<feature type="region of interest" description="Disordered" evidence="3">
    <location>
        <begin position="380"/>
        <end position="541"/>
    </location>
</feature>
<dbReference type="AlphaFoldDB" id="A0A9P3LA18"/>
<evidence type="ECO:0000256" key="1">
    <source>
        <dbReference type="ARBA" id="ARBA00022741"/>
    </source>
</evidence>
<dbReference type="PROSITE" id="PS00108">
    <property type="entry name" value="PROTEIN_KINASE_ST"/>
    <property type="match status" value="1"/>
</dbReference>
<keyword evidence="2" id="KW-0067">ATP-binding</keyword>
<dbReference type="GO" id="GO:0005524">
    <property type="term" value="F:ATP binding"/>
    <property type="evidence" value="ECO:0007669"/>
    <property type="project" value="UniProtKB-KW"/>
</dbReference>
<sequence length="575" mass="63330">MKSLSLQEKVLPQPSSFSKKKNYEIHDTLGEGSFGKVMKATWHVPAGQEPIARNGAAAAADTTELSTNGSSSPKTMSRVPSHNSGSTAKSSFLSIGSHRNHTPDSGLTVEVALKVIPKKKVKGNEDSVWGEMDVLKGLDHKNIVKFYEWFESRTKYYLSFELAMGGELFERITQKGKFTELDAVNVVRSILSGVSYLHHHDIVHRDLKPENILYRTRDADSDIVIADFGIAKHLHDPDEQLHSLAGSFGYVAPEVLNNKGHGKAVDVWSTGIITYVLLCGYSPFRSDDMKELIRETTAAKLEFHERYWKNISKEAKDFILSLVVADPAKRLTADEALQHPWLTSHEPSTEHDLSGLRDHFNPRARWKAAIAGARALHRFGSHGSRTSTSSKSSGGWHTMAADSDDDDDDDEEDAGLDPESVPGGAPGQTELPSNIKVHPPEDTPRPKQSPLPDVHAEDYISAPECKPSPEPSPKLDATPAPSEKSGAHELKHESSAHEPLQQKVPQELFDVHKEGQRSNGRAHNGHARGPSTGGESDEEYLNMPGSFLIDANGHDAHGHHHGLWNLLRKMRLKSD</sequence>
<dbReference type="SMART" id="SM00220">
    <property type="entry name" value="S_TKc"/>
    <property type="match status" value="1"/>
</dbReference>
<gene>
    <name evidence="5" type="ORF">PsYK624_039800</name>
</gene>
<feature type="compositionally biased region" description="Basic and acidic residues" evidence="3">
    <location>
        <begin position="485"/>
        <end position="496"/>
    </location>
</feature>
<organism evidence="5 6">
    <name type="scientific">Phanerochaete sordida</name>
    <dbReference type="NCBI Taxonomy" id="48140"/>
    <lineage>
        <taxon>Eukaryota</taxon>
        <taxon>Fungi</taxon>
        <taxon>Dikarya</taxon>
        <taxon>Basidiomycota</taxon>
        <taxon>Agaricomycotina</taxon>
        <taxon>Agaricomycetes</taxon>
        <taxon>Polyporales</taxon>
        <taxon>Phanerochaetaceae</taxon>
        <taxon>Phanerochaete</taxon>
    </lineage>
</organism>
<dbReference type="OrthoDB" id="40902at2759"/>